<keyword evidence="1" id="KW-0732">Signal</keyword>
<dbReference type="RefSeq" id="WP_065609882.1">
    <property type="nucleotide sequence ID" value="NZ_CAWMPN010000004.1"/>
</dbReference>
<feature type="signal peptide" evidence="1">
    <location>
        <begin position="1"/>
        <end position="22"/>
    </location>
</feature>
<protein>
    <submittedName>
        <fullName evidence="2">Uncharacterized protein</fullName>
    </submittedName>
</protein>
<feature type="chain" id="PRO_5008632505" evidence="1">
    <location>
        <begin position="23"/>
        <end position="397"/>
    </location>
</feature>
<accession>A0A1B9P478</accession>
<organism evidence="2 3">
    <name type="scientific">Aliivibrio logei</name>
    <name type="common">Vibrio logei</name>
    <dbReference type="NCBI Taxonomy" id="688"/>
    <lineage>
        <taxon>Bacteria</taxon>
        <taxon>Pseudomonadati</taxon>
        <taxon>Pseudomonadota</taxon>
        <taxon>Gammaproteobacteria</taxon>
        <taxon>Vibrionales</taxon>
        <taxon>Vibrionaceae</taxon>
        <taxon>Aliivibrio</taxon>
    </lineage>
</organism>
<evidence type="ECO:0000256" key="1">
    <source>
        <dbReference type="SAM" id="SignalP"/>
    </source>
</evidence>
<comment type="caution">
    <text evidence="2">The sequence shown here is derived from an EMBL/GenBank/DDBJ whole genome shotgun (WGS) entry which is preliminary data.</text>
</comment>
<evidence type="ECO:0000313" key="2">
    <source>
        <dbReference type="EMBL" id="OCH23316.1"/>
    </source>
</evidence>
<dbReference type="OrthoDB" id="5918335at2"/>
<proteinExistence type="predicted"/>
<dbReference type="EMBL" id="MAJU01000004">
    <property type="protein sequence ID" value="OCH23316.1"/>
    <property type="molecule type" value="Genomic_DNA"/>
</dbReference>
<dbReference type="AlphaFoldDB" id="A0A1B9P478"/>
<reference evidence="2 3" key="1">
    <citation type="submission" date="2016-06" db="EMBL/GenBank/DDBJ databases">
        <authorList>
            <person name="Kjaerup R.B."/>
            <person name="Dalgaard T.S."/>
            <person name="Juul-Madsen H.R."/>
        </authorList>
    </citation>
    <scope>NUCLEOTIDE SEQUENCE [LARGE SCALE GENOMIC DNA]</scope>
    <source>
        <strain evidence="2 3">1S159</strain>
    </source>
</reference>
<name>A0A1B9P478_ALILO</name>
<dbReference type="STRING" id="688.A6E04_05260"/>
<gene>
    <name evidence="2" type="ORF">A6E04_05260</name>
</gene>
<sequence>MRKFIFTSSVFLSALVSLNAYSNPPGSWVRDLRILSDSGLGNTDIYANGNMQAALDIIYDLEPGYSLKSVTLKKYNTGQDLDDWEQSSLENKYLHNIGGQRIGHLRSSKFVQRYLSTSSPRSVSVCVELTATKEGQDFTTSTCEPGTNQASVFVNAINPVYLTKNNFELLPWDISSEIDDYECQHTLNQPTGILTQEIKEQVLRKTSKTPAILDIEVDHLLSESTSTLYLQDSLISKYGSTTPTSDDPYHLSHIMAWAVLPNMGVNKIKYVESTGWNNFNALTLEKNIPYAFKSDPNYLFSIITEIMRLDRGKYQAGYKSYLNCSVPGASSNTTIPCNMLTTVGSSDVEVYDSGVVASKSISRNSSAIKVTDYYGTESKIIMGVRKVDNYLSVIELF</sequence>
<dbReference type="Proteomes" id="UP000093523">
    <property type="component" value="Unassembled WGS sequence"/>
</dbReference>
<evidence type="ECO:0000313" key="3">
    <source>
        <dbReference type="Proteomes" id="UP000093523"/>
    </source>
</evidence>